<feature type="domain" description="RING-type" evidence="4">
    <location>
        <begin position="232"/>
        <end position="290"/>
    </location>
</feature>
<keyword evidence="2" id="KW-0862">Zinc</keyword>
<proteinExistence type="predicted"/>
<dbReference type="Pfam" id="PF05773">
    <property type="entry name" value="RWD"/>
    <property type="match status" value="1"/>
</dbReference>
<comment type="caution">
    <text evidence="6">The sequence shown here is derived from an EMBL/GenBank/DDBJ whole genome shotgun (WGS) entry which is preliminary data.</text>
</comment>
<organism evidence="6 7">
    <name type="scientific">Penaeus vannamei</name>
    <name type="common">Whiteleg shrimp</name>
    <name type="synonym">Litopenaeus vannamei</name>
    <dbReference type="NCBI Taxonomy" id="6689"/>
    <lineage>
        <taxon>Eukaryota</taxon>
        <taxon>Metazoa</taxon>
        <taxon>Ecdysozoa</taxon>
        <taxon>Arthropoda</taxon>
        <taxon>Crustacea</taxon>
        <taxon>Multicrustacea</taxon>
        <taxon>Malacostraca</taxon>
        <taxon>Eumalacostraca</taxon>
        <taxon>Eucarida</taxon>
        <taxon>Decapoda</taxon>
        <taxon>Dendrobranchiata</taxon>
        <taxon>Penaeoidea</taxon>
        <taxon>Penaeidae</taxon>
        <taxon>Penaeus</taxon>
    </lineage>
</organism>
<evidence type="ECO:0000259" key="5">
    <source>
        <dbReference type="PROSITE" id="PS50908"/>
    </source>
</evidence>
<feature type="domain" description="RWD" evidence="5">
    <location>
        <begin position="6"/>
        <end position="107"/>
    </location>
</feature>
<evidence type="ECO:0000256" key="2">
    <source>
        <dbReference type="ARBA" id="ARBA00022833"/>
    </source>
</evidence>
<keyword evidence="1 3" id="KW-0863">Zinc-finger</keyword>
<dbReference type="PROSITE" id="PS50089">
    <property type="entry name" value="ZF_RING_2"/>
    <property type="match status" value="1"/>
</dbReference>
<dbReference type="GO" id="GO:0008270">
    <property type="term" value="F:zinc ion binding"/>
    <property type="evidence" value="ECO:0007669"/>
    <property type="project" value="UniProtKB-KW"/>
</dbReference>
<dbReference type="InterPro" id="IPR001841">
    <property type="entry name" value="Znf_RING"/>
</dbReference>
<dbReference type="OrthoDB" id="8062037at2759"/>
<evidence type="ECO:0000313" key="7">
    <source>
        <dbReference type="Proteomes" id="UP000283509"/>
    </source>
</evidence>
<gene>
    <name evidence="6" type="ORF">C7M84_002202</name>
</gene>
<dbReference type="Gene3D" id="3.10.110.10">
    <property type="entry name" value="Ubiquitin Conjugating Enzyme"/>
    <property type="match status" value="1"/>
</dbReference>
<dbReference type="SUPFAM" id="SSF54495">
    <property type="entry name" value="UBC-like"/>
    <property type="match status" value="1"/>
</dbReference>
<reference evidence="6 7" key="1">
    <citation type="submission" date="2018-04" db="EMBL/GenBank/DDBJ databases">
        <authorList>
            <person name="Zhang X."/>
            <person name="Yuan J."/>
            <person name="Li F."/>
            <person name="Xiang J."/>
        </authorList>
    </citation>
    <scope>NUCLEOTIDE SEQUENCE [LARGE SCALE GENOMIC DNA]</scope>
    <source>
        <tissue evidence="6">Muscle</tissue>
    </source>
</reference>
<protein>
    <recommendedName>
        <fullName evidence="8">RWD domain-containing protein</fullName>
    </recommendedName>
</protein>
<keyword evidence="1 3" id="KW-0479">Metal-binding</keyword>
<dbReference type="PROSITE" id="PS50908">
    <property type="entry name" value="RWD"/>
    <property type="match status" value="1"/>
</dbReference>
<evidence type="ECO:0000313" key="6">
    <source>
        <dbReference type="EMBL" id="ROT79074.1"/>
    </source>
</evidence>
<dbReference type="InterPro" id="IPR016135">
    <property type="entry name" value="UBQ-conjugating_enzyme/RWD"/>
</dbReference>
<dbReference type="AlphaFoldDB" id="A0A3R7PWA7"/>
<dbReference type="PANTHER" id="PTHR40237:SF1">
    <property type="entry name" value="LD44813P"/>
    <property type="match status" value="1"/>
</dbReference>
<evidence type="ECO:0000259" key="4">
    <source>
        <dbReference type="PROSITE" id="PS50089"/>
    </source>
</evidence>
<dbReference type="Proteomes" id="UP000283509">
    <property type="component" value="Unassembled WGS sequence"/>
</dbReference>
<dbReference type="EMBL" id="QCYY01001294">
    <property type="protein sequence ID" value="ROT79074.1"/>
    <property type="molecule type" value="Genomic_DNA"/>
</dbReference>
<evidence type="ECO:0000256" key="3">
    <source>
        <dbReference type="PROSITE-ProRule" id="PRU00175"/>
    </source>
</evidence>
<evidence type="ECO:0000256" key="1">
    <source>
        <dbReference type="ARBA" id="ARBA00022771"/>
    </source>
</evidence>
<dbReference type="PANTHER" id="PTHR40237">
    <property type="entry name" value="LD44813P"/>
    <property type="match status" value="1"/>
</dbReference>
<dbReference type="InterPro" id="IPR006575">
    <property type="entry name" value="RWD_dom"/>
</dbReference>
<dbReference type="SUPFAM" id="SSF57850">
    <property type="entry name" value="RING/U-box"/>
    <property type="match status" value="1"/>
</dbReference>
<name>A0A3R7PWA7_PENVA</name>
<evidence type="ECO:0008006" key="8">
    <source>
        <dbReference type="Google" id="ProtNLM"/>
    </source>
</evidence>
<sequence>MGILETELAELQQCVPRVIADSTVEACVPAMVRVNIERTKYKQIVACFQFQPDYPSSLALIELKSRHVSEKLLDGLVKLCEEEAKKYLGKPQVLHVLRFVRNFIDENPLCCCSEEISNVRKKLIAGSDELKLRQKTSSVVVKVQEGQYVMKYNITVPENYPDKQVGIEEKECNFPSVFRRWFLAQATEIARQCVEPPAKKRPKDPPFVLRPSMEPVVSFLVSEVHLYPKLECKMCRKKAFPTNPKDIETSESGPLHVERIYCGHVYHNKCLDKYIRTPPFQGGKKCHTCNNKIYHDKWKLTPETAEARWAHKQAKQRELDEVVDFLS</sequence>
<dbReference type="InterPro" id="IPR013083">
    <property type="entry name" value="Znf_RING/FYVE/PHD"/>
</dbReference>
<reference evidence="6 7" key="2">
    <citation type="submission" date="2019-01" db="EMBL/GenBank/DDBJ databases">
        <title>The decoding of complex shrimp genome reveals the adaptation for benthos swimmer, frequently molting mechanism and breeding impact on genome.</title>
        <authorList>
            <person name="Sun Y."/>
            <person name="Gao Y."/>
            <person name="Yu Y."/>
        </authorList>
    </citation>
    <scope>NUCLEOTIDE SEQUENCE [LARGE SCALE GENOMIC DNA]</scope>
    <source>
        <tissue evidence="6">Muscle</tissue>
    </source>
</reference>
<keyword evidence="7" id="KW-1185">Reference proteome</keyword>
<dbReference type="Gene3D" id="3.30.40.10">
    <property type="entry name" value="Zinc/RING finger domain, C3HC4 (zinc finger)"/>
    <property type="match status" value="1"/>
</dbReference>
<accession>A0A3R7PWA7</accession>